<dbReference type="SUPFAM" id="SSF50475">
    <property type="entry name" value="FMN-binding split barrel"/>
    <property type="match status" value="1"/>
</dbReference>
<reference evidence="1 2" key="1">
    <citation type="submission" date="2017-01" db="EMBL/GenBank/DDBJ databases">
        <authorList>
            <person name="Varghese N."/>
            <person name="Submissions S."/>
        </authorList>
    </citation>
    <scope>NUCLEOTIDE SEQUENCE [LARGE SCALE GENOMIC DNA]</scope>
    <source>
        <strain evidence="1 2">DSM 2061</strain>
    </source>
</reference>
<dbReference type="Proteomes" id="UP000185728">
    <property type="component" value="Unassembled WGS sequence"/>
</dbReference>
<dbReference type="InterPro" id="IPR024747">
    <property type="entry name" value="Pyridox_Oxase-rel"/>
</dbReference>
<evidence type="ECO:0008006" key="3">
    <source>
        <dbReference type="Google" id="ProtNLM"/>
    </source>
</evidence>
<organism evidence="1 2">
    <name type="scientific">Zobellia uliginosa</name>
    <dbReference type="NCBI Taxonomy" id="143224"/>
    <lineage>
        <taxon>Bacteria</taxon>
        <taxon>Pseudomonadati</taxon>
        <taxon>Bacteroidota</taxon>
        <taxon>Flavobacteriia</taxon>
        <taxon>Flavobacteriales</taxon>
        <taxon>Flavobacteriaceae</taxon>
        <taxon>Zobellia</taxon>
    </lineage>
</organism>
<comment type="caution">
    <text evidence="1">The sequence shown here is derived from an EMBL/GenBank/DDBJ whole genome shotgun (WGS) entry which is preliminary data.</text>
</comment>
<evidence type="ECO:0000313" key="2">
    <source>
        <dbReference type="Proteomes" id="UP000185728"/>
    </source>
</evidence>
<proteinExistence type="predicted"/>
<dbReference type="InterPro" id="IPR012349">
    <property type="entry name" value="Split_barrel_FMN-bd"/>
</dbReference>
<accession>A0ABY1KUI6</accession>
<name>A0ABY1KUI6_9FLAO</name>
<dbReference type="Pfam" id="PF12900">
    <property type="entry name" value="Pyridox_ox_2"/>
    <property type="match status" value="1"/>
</dbReference>
<dbReference type="RefSeq" id="WP_076456254.1">
    <property type="nucleotide sequence ID" value="NZ_FTOB01000004.1"/>
</dbReference>
<protein>
    <recommendedName>
        <fullName evidence="3">Flavin mononucleotide-binding protein</fullName>
    </recommendedName>
</protein>
<gene>
    <name evidence="1" type="ORF">SAMN05421766_10461</name>
</gene>
<dbReference type="Gene3D" id="2.30.110.10">
    <property type="entry name" value="Electron Transport, Fmn-binding Protein, Chain A"/>
    <property type="match status" value="1"/>
</dbReference>
<evidence type="ECO:0000313" key="1">
    <source>
        <dbReference type="EMBL" id="SIS80803.1"/>
    </source>
</evidence>
<dbReference type="EMBL" id="FTOB01000004">
    <property type="protein sequence ID" value="SIS80803.1"/>
    <property type="molecule type" value="Genomic_DNA"/>
</dbReference>
<keyword evidence="2" id="KW-1185">Reference proteome</keyword>
<sequence length="153" mass="17463">MIVNLELSECMAFLSNHSIGHLGYISGRSPYIVPITYFYDQENKSILSYSAMGHKINSMRGYEHVALQVEEIDSMSEWRSVLVNGRFEELKGSTAKKALHTFAQGVQETILRTKGEKPEFIKDFSSKLEMETLPIVFRIHISDIVGKFRTVRS</sequence>